<sequence length="971" mass="110662">MSTEAPANGSTIEPREIEVVSEGESSKAVPVNPPIELQPTQIEKGEEILLEVSANHSLTIELNDKGKSKEVAVDPAIEIRLMEDDAMDAEDDEASFSCCHSTLSLRKSLQVLLPQFQAGQLRKKRGRSQESEGENNEQSRTSELIQGPETRDAPWVKNSVRVIQLDDTLKAQIDDLTQKVKVLESEVSHYHCLDSTFVKDIDLSTTSQREKDLIVLINKLRPLPLGEDFQPTTSSELTLWDMVQALEREKSAFKGQIRFLQDRLKKPLVAVNSEGVGMDSSRQESIDDLKEKEQISNLENQNKELSLKITLLTTKYQSEQADNANLKQQVASLEARLCELEQEEGRRRLEDLQNTLDAAEDKLQRDLQEAQRQRDSLQGDLNSIRNDYADTKHRLKELQSTVDSLQSEKSAADDKLQQDLQEAQQQRDSLQGDLNSIRSDYADATHRLKELQSTVDSLQSEESAADNEQQQQRELHLGVERHLKELQSDFDNVRVRNSELEQTLQELNDIREEDTVAANNDLQILLEDLRKAQAEKGSMEKERDSLNEQLRTQAESHKKAMTDLESTTSKDLAALKSCRCEIDKLKQEMNELKTAKESCKKDHSHLIQEKKEAEEKYRKYKVDLQTLLKEKANLEKTRDDLQASDSVKDTEIQELKSLLETNKDNLKDLEGKIKQYKETCSRLQTNMTSLRKDSQREKAAMDATHGTLRQEKKDTLKEKEGLKREVESYEKRVKDLEQDLQKERDNLEKSEAADALTQDQQANLRSIQNECRCLQSNLDRATRDDERKAQSYQLSLFEKDLEIDRLKIRLGNVQRHNEDLKAEKLALEEIVAESPHAKRGNSGSAAGEGGGNYQPPLDETRAEVEQSTRLNNDNVVEIQRLRMENARLQAASASSSKSNATSQPTKVDFLTSVCGSGVSLRSVDVNRELYNLRQEELRHQQSSRRSYALEEEIVSSQYLSFICMPNHLRDL</sequence>
<dbReference type="EMBL" id="JBANRG010000116">
    <property type="protein sequence ID" value="KAK7434816.1"/>
    <property type="molecule type" value="Genomic_DNA"/>
</dbReference>
<feature type="compositionally biased region" description="Basic and acidic residues" evidence="1">
    <location>
        <begin position="708"/>
        <end position="730"/>
    </location>
</feature>
<evidence type="ECO:0000313" key="2">
    <source>
        <dbReference type="EMBL" id="KAK7434816.1"/>
    </source>
</evidence>
<reference evidence="2 3" key="1">
    <citation type="submission" date="2024-01" db="EMBL/GenBank/DDBJ databases">
        <title>A draft genome for the cacao thread blight pathogen Marasmiellus scandens.</title>
        <authorList>
            <person name="Baruah I.K."/>
            <person name="Leung J."/>
            <person name="Bukari Y."/>
            <person name="Amoako-Attah I."/>
            <person name="Meinhardt L.W."/>
            <person name="Bailey B.A."/>
            <person name="Cohen S.P."/>
        </authorList>
    </citation>
    <scope>NUCLEOTIDE SEQUENCE [LARGE SCALE GENOMIC DNA]</scope>
    <source>
        <strain evidence="2 3">GH-19</strain>
    </source>
</reference>
<dbReference type="PANTHER" id="PTHR23159">
    <property type="entry name" value="CENTROSOMAL PROTEIN 2"/>
    <property type="match status" value="1"/>
</dbReference>
<evidence type="ECO:0000313" key="3">
    <source>
        <dbReference type="Proteomes" id="UP001498398"/>
    </source>
</evidence>
<comment type="caution">
    <text evidence="2">The sequence shown here is derived from an EMBL/GenBank/DDBJ whole genome shotgun (WGS) entry which is preliminary data.</text>
</comment>
<feature type="compositionally biased region" description="Basic and acidic residues" evidence="1">
    <location>
        <begin position="690"/>
        <end position="700"/>
    </location>
</feature>
<proteinExistence type="predicted"/>
<dbReference type="Proteomes" id="UP001498398">
    <property type="component" value="Unassembled WGS sequence"/>
</dbReference>
<evidence type="ECO:0000256" key="1">
    <source>
        <dbReference type="SAM" id="MobiDB-lite"/>
    </source>
</evidence>
<organism evidence="2 3">
    <name type="scientific">Marasmiellus scandens</name>
    <dbReference type="NCBI Taxonomy" id="2682957"/>
    <lineage>
        <taxon>Eukaryota</taxon>
        <taxon>Fungi</taxon>
        <taxon>Dikarya</taxon>
        <taxon>Basidiomycota</taxon>
        <taxon>Agaricomycotina</taxon>
        <taxon>Agaricomycetes</taxon>
        <taxon>Agaricomycetidae</taxon>
        <taxon>Agaricales</taxon>
        <taxon>Marasmiineae</taxon>
        <taxon>Omphalotaceae</taxon>
        <taxon>Marasmiellus</taxon>
    </lineage>
</organism>
<feature type="region of interest" description="Disordered" evidence="1">
    <location>
        <begin position="1"/>
        <end position="33"/>
    </location>
</feature>
<dbReference type="Gene3D" id="1.20.1480.30">
    <property type="entry name" value="Designed four-helix bundle protein"/>
    <property type="match status" value="1"/>
</dbReference>
<feature type="compositionally biased region" description="Polar residues" evidence="1">
    <location>
        <begin position="1"/>
        <end position="11"/>
    </location>
</feature>
<gene>
    <name evidence="2" type="ORF">VKT23_020003</name>
</gene>
<name>A0ABR1IN52_9AGAR</name>
<accession>A0ABR1IN52</accession>
<dbReference type="Gene3D" id="1.10.287.1490">
    <property type="match status" value="1"/>
</dbReference>
<dbReference type="SUPFAM" id="SSF57997">
    <property type="entry name" value="Tropomyosin"/>
    <property type="match status" value="1"/>
</dbReference>
<keyword evidence="3" id="KW-1185">Reference proteome</keyword>
<feature type="region of interest" description="Disordered" evidence="1">
    <location>
        <begin position="835"/>
        <end position="873"/>
    </location>
</feature>
<protein>
    <submittedName>
        <fullName evidence="2">Uncharacterized protein</fullName>
    </submittedName>
</protein>
<dbReference type="PANTHER" id="PTHR23159:SF60">
    <property type="entry name" value="SPINDLE ASSEMBLY ABNORMAL PROTEIN 4"/>
    <property type="match status" value="1"/>
</dbReference>
<feature type="region of interest" description="Disordered" evidence="1">
    <location>
        <begin position="690"/>
        <end position="730"/>
    </location>
</feature>
<feature type="region of interest" description="Disordered" evidence="1">
    <location>
        <begin position="120"/>
        <end position="150"/>
    </location>
</feature>